<dbReference type="GO" id="GO:0034993">
    <property type="term" value="C:meiotic nuclear membrane microtubule tethering complex"/>
    <property type="evidence" value="ECO:0007669"/>
    <property type="project" value="TreeGrafter"/>
</dbReference>
<evidence type="ECO:0000256" key="1">
    <source>
        <dbReference type="ARBA" id="ARBA00022692"/>
    </source>
</evidence>
<dbReference type="InterPro" id="IPR012919">
    <property type="entry name" value="SUN_dom"/>
</dbReference>
<evidence type="ECO:0000256" key="5">
    <source>
        <dbReference type="ARBA" id="ARBA00037816"/>
    </source>
</evidence>
<evidence type="ECO:0000313" key="9">
    <source>
        <dbReference type="Proteomes" id="UP000694890"/>
    </source>
</evidence>
<gene>
    <name evidence="10" type="primary">LOC108886128</name>
</gene>
<sequence length="1040" mass="114331">MSDEDEDLQSWGWTDLSSYSSSASDSEKEQQVVSFLRTRIMSRRSLRLDDGLLDRSLPRSSASFSVGGGSWSSTRSLKSRRSQQHSTSCSESLLVQTPRKPAGPLLLSSSLHSVASDASLLSSLLDESSIQESTLVDTFWGLDHDIDPKESTIIAEQSTVLEDNTLIGSDSRCDKHPVQTLSRVYCKDCELHSDRKESVTTYCSSSKYSTSSSSPVDGARTLGPQGTGDVYHLLPRPESQEQDSRCAGVRVGCRCEGSSLCNLPVNSALPSPAAAETPRCDRCAAAVAGFVSAVCQESCSLLCLCTDTHLAGVSGAGLKCSRVQLKHRQQTWSSIWSLWSHEPEGVGHEPEGASSQRISVCDDCKEKQRPEMNTVTSSSWSSLASCALGLMWSATVFTASCLFQLSQAAVSALWPLTKKAYFASWSAGRSAGKTAGEVLRRLSRRWHHMTTSFPLTWFPLRLLVVLLPLLLLLFSLCWFGPTSLQSILPAVNITEWTTMAVSDIHDSSSSHSYVSFLSESAEGTVEESSEVQPYVEPLYSQPPPAQAPTAEEEEEEEEEESAGKESSRLVGLEQSLTALWERVEAGGQRAEQRHREVLGLYADLRRQQQEASAQSREEGVEPWLSGLLDQQLTQLRRRLDEERQQREQIRQQDLLLQQSQTSRLDQLELQLQALAAKTEEVQWRQEAATTSSPSPATLPAAVSVGVDRQSHNALLAEVARLEAALEDVRRDIKGLSGFQDGCRRLEGIQQTISAQVSTQVHEEVQALIYGNQLTVGGGGDSDTLSESLLQWLSQRYVSRSDLQAALASLELSILQNISLQLEQHHSEEVVREAVLQTAKAAGATVTEEDVHVIVKNALQLFSQDRTGLADYALESGGGSILSTRCSQTYETKAALLSLFGVPLWYFSQSPRAVIQPDIHPGNCWAFRGSTGFLVIRLSMRILPTAFSLEHIPKALAPSGTLLSAPRDFSVYGLDDESQERGKLLGAYTYDEDGESLQTYPVTVENDQAFQIIEVQVLSNWGHQEYTCMYRFRVHGMPSDD</sequence>
<comment type="subcellular location">
    <subcellularLocation>
        <location evidence="5">Nucleus inner membrane</location>
        <topology evidence="5">Single-pass type II membrane protein</topology>
    </subcellularLocation>
</comment>
<dbReference type="Pfam" id="PF07738">
    <property type="entry name" value="Sad1_UNC"/>
    <property type="match status" value="1"/>
</dbReference>
<dbReference type="PANTHER" id="PTHR12911">
    <property type="entry name" value="SAD1/UNC-84-LIKE PROTEIN-RELATED"/>
    <property type="match status" value="1"/>
</dbReference>
<feature type="region of interest" description="Disordered" evidence="7">
    <location>
        <begin position="206"/>
        <end position="230"/>
    </location>
</feature>
<dbReference type="KEGG" id="lcf:108886128"/>
<dbReference type="PROSITE" id="PS51469">
    <property type="entry name" value="SUN"/>
    <property type="match status" value="1"/>
</dbReference>
<feature type="domain" description="SUN" evidence="8">
    <location>
        <begin position="877"/>
        <end position="1038"/>
    </location>
</feature>
<accession>A0AAJ7PR15</accession>
<keyword evidence="3 6" id="KW-0175">Coiled coil</keyword>
<evidence type="ECO:0000259" key="8">
    <source>
        <dbReference type="PROSITE" id="PS51469"/>
    </source>
</evidence>
<dbReference type="Proteomes" id="UP000694890">
    <property type="component" value="Unplaced"/>
</dbReference>
<keyword evidence="1" id="KW-0812">Transmembrane</keyword>
<evidence type="ECO:0000313" key="10">
    <source>
        <dbReference type="RefSeq" id="XP_018536319.1"/>
    </source>
</evidence>
<protein>
    <submittedName>
        <fullName evidence="10">SUN domain-containing protein 1</fullName>
    </submittedName>
</protein>
<dbReference type="Gene3D" id="2.60.120.260">
    <property type="entry name" value="Galactose-binding domain-like"/>
    <property type="match status" value="1"/>
</dbReference>
<evidence type="ECO:0000256" key="4">
    <source>
        <dbReference type="ARBA" id="ARBA00023136"/>
    </source>
</evidence>
<dbReference type="FunFam" id="2.60.120.260:FF:000009">
    <property type="entry name" value="SUN domain-containing protein 1 isoform X1"/>
    <property type="match status" value="1"/>
</dbReference>
<evidence type="ECO:0000256" key="3">
    <source>
        <dbReference type="ARBA" id="ARBA00023054"/>
    </source>
</evidence>
<organism evidence="9 10">
    <name type="scientific">Lates calcarifer</name>
    <name type="common">Barramundi</name>
    <name type="synonym">Holocentrus calcarifer</name>
    <dbReference type="NCBI Taxonomy" id="8187"/>
    <lineage>
        <taxon>Eukaryota</taxon>
        <taxon>Metazoa</taxon>
        <taxon>Chordata</taxon>
        <taxon>Craniata</taxon>
        <taxon>Vertebrata</taxon>
        <taxon>Euteleostomi</taxon>
        <taxon>Actinopterygii</taxon>
        <taxon>Neopterygii</taxon>
        <taxon>Teleostei</taxon>
        <taxon>Neoteleostei</taxon>
        <taxon>Acanthomorphata</taxon>
        <taxon>Carangaria</taxon>
        <taxon>Carangaria incertae sedis</taxon>
        <taxon>Centropomidae</taxon>
        <taxon>Lates</taxon>
    </lineage>
</organism>
<feature type="region of interest" description="Disordered" evidence="7">
    <location>
        <begin position="1"/>
        <end position="27"/>
    </location>
</feature>
<dbReference type="GeneID" id="108886128"/>
<proteinExistence type="predicted"/>
<feature type="coiled-coil region" evidence="6">
    <location>
        <begin position="625"/>
        <end position="684"/>
    </location>
</feature>
<dbReference type="RefSeq" id="XP_018536319.1">
    <property type="nucleotide sequence ID" value="XM_018680803.2"/>
</dbReference>
<feature type="region of interest" description="Disordered" evidence="7">
    <location>
        <begin position="61"/>
        <end position="93"/>
    </location>
</feature>
<dbReference type="AlphaFoldDB" id="A0AAJ7PR15"/>
<dbReference type="InterPro" id="IPR045119">
    <property type="entry name" value="SUN1-5"/>
</dbReference>
<dbReference type="GO" id="GO:0005637">
    <property type="term" value="C:nuclear inner membrane"/>
    <property type="evidence" value="ECO:0007669"/>
    <property type="project" value="UniProtKB-SubCell"/>
</dbReference>
<feature type="compositionally biased region" description="Polar residues" evidence="7">
    <location>
        <begin position="84"/>
        <end position="93"/>
    </location>
</feature>
<dbReference type="PANTHER" id="PTHR12911:SF23">
    <property type="entry name" value="SUN DOMAIN-CONTAINING PROTEIN 1"/>
    <property type="match status" value="1"/>
</dbReference>
<evidence type="ECO:0000256" key="6">
    <source>
        <dbReference type="SAM" id="Coils"/>
    </source>
</evidence>
<dbReference type="GO" id="GO:0043495">
    <property type="term" value="F:protein-membrane adaptor activity"/>
    <property type="evidence" value="ECO:0007669"/>
    <property type="project" value="TreeGrafter"/>
</dbReference>
<keyword evidence="2" id="KW-1133">Transmembrane helix</keyword>
<evidence type="ECO:0000256" key="7">
    <source>
        <dbReference type="SAM" id="MobiDB-lite"/>
    </source>
</evidence>
<reference evidence="10" key="1">
    <citation type="submission" date="2025-08" db="UniProtKB">
        <authorList>
            <consortium name="RefSeq"/>
        </authorList>
    </citation>
    <scope>IDENTIFICATION</scope>
    <source>
        <tissue evidence="10">Brain</tissue>
    </source>
</reference>
<evidence type="ECO:0000256" key="2">
    <source>
        <dbReference type="ARBA" id="ARBA00022989"/>
    </source>
</evidence>
<keyword evidence="4" id="KW-0472">Membrane</keyword>
<feature type="region of interest" description="Disordered" evidence="7">
    <location>
        <begin position="526"/>
        <end position="570"/>
    </location>
</feature>
<feature type="compositionally biased region" description="Acidic residues" evidence="7">
    <location>
        <begin position="550"/>
        <end position="560"/>
    </location>
</feature>
<name>A0AAJ7PR15_LATCA</name>